<dbReference type="SMART" id="SM01373">
    <property type="entry name" value="MAGE"/>
    <property type="match status" value="1"/>
</dbReference>
<dbReference type="Pfam" id="PF01454">
    <property type="entry name" value="MAGE"/>
    <property type="match status" value="1"/>
</dbReference>
<dbReference type="InterPro" id="IPR002190">
    <property type="entry name" value="MHD_dom"/>
</dbReference>
<feature type="region of interest" description="Disordered" evidence="1">
    <location>
        <begin position="145"/>
        <end position="177"/>
    </location>
</feature>
<proteinExistence type="predicted"/>
<dbReference type="PANTHER" id="PTHR11736">
    <property type="entry name" value="MELANOMA-ASSOCIATED ANTIGEN MAGE ANTIGEN"/>
    <property type="match status" value="1"/>
</dbReference>
<dbReference type="PANTHER" id="PTHR11736:SF14">
    <property type="entry name" value="NSE3 HOMOLOG, SMC5-SMC6 COMPLEX COMPONENT"/>
    <property type="match status" value="1"/>
</dbReference>
<dbReference type="OrthoDB" id="205198at2759"/>
<feature type="compositionally biased region" description="Basic and acidic residues" evidence="1">
    <location>
        <begin position="145"/>
        <end position="154"/>
    </location>
</feature>
<dbReference type="Proteomes" id="UP000590412">
    <property type="component" value="Unassembled WGS sequence"/>
</dbReference>
<evidence type="ECO:0000313" key="4">
    <source>
        <dbReference type="Proteomes" id="UP000590412"/>
    </source>
</evidence>
<name>A0A8X7NI02_CANPA</name>
<gene>
    <name evidence="3" type="ORF">FOB60_005232</name>
</gene>
<accession>A0A8X7NI02</accession>
<dbReference type="GO" id="GO:0005634">
    <property type="term" value="C:nucleus"/>
    <property type="evidence" value="ECO:0007669"/>
    <property type="project" value="TreeGrafter"/>
</dbReference>
<feature type="compositionally biased region" description="Acidic residues" evidence="1">
    <location>
        <begin position="16"/>
        <end position="29"/>
    </location>
</feature>
<dbReference type="InterPro" id="IPR041899">
    <property type="entry name" value="MAGE_WH2"/>
</dbReference>
<dbReference type="AlphaFoldDB" id="A0A8X7NI02"/>
<feature type="region of interest" description="Disordered" evidence="1">
    <location>
        <begin position="1"/>
        <end position="74"/>
    </location>
</feature>
<protein>
    <submittedName>
        <fullName evidence="3">MAGE family protein</fullName>
    </submittedName>
</protein>
<feature type="region of interest" description="Disordered" evidence="1">
    <location>
        <begin position="374"/>
        <end position="406"/>
    </location>
</feature>
<sequence length="406" mass="45818">MPKRKIPLEELGVDGNDQDYEVADEEYVDEQQKLRTKRQQRTHERHSTETDLDYEDANTNTNNRDNGVLGLDPEGEKVHDVNYIVKLILTKDARGQNFQKQHINQYLTNKRFKSDSLLDDAIAILENVYGLTLVDAPTAKQEKKFNASHGDQRNVIDTSNANGGVNGGNGDKITKKTPPRNRFFLVSNLSQPAQQVLGDLWMTTVNSSLDKTKIGDTRFFLPKFKQSILPKSNSDLVKTGIMMLVTTLVILSENHIMESQLIRSLRKFGISDNNAMKNSNINMNWEDVLKELVSREYLTKLQLADSEKDKIYAISLGRRSLAELEPTGVYEYIKTLYGSDFNEVIADRTRVTIERAYKVDLKEEAKQAEAQRLAEAQGHAEAQGLAEAQGHAEISNGQGLETTQIM</sequence>
<comment type="caution">
    <text evidence="3">The sequence shown here is derived from an EMBL/GenBank/DDBJ whole genome shotgun (WGS) entry which is preliminary data.</text>
</comment>
<feature type="domain" description="MAGE" evidence="2">
    <location>
        <begin position="84"/>
        <end position="329"/>
    </location>
</feature>
<dbReference type="InterPro" id="IPR037445">
    <property type="entry name" value="MAGE"/>
</dbReference>
<evidence type="ECO:0000313" key="3">
    <source>
        <dbReference type="EMBL" id="KAF6044139.1"/>
    </source>
</evidence>
<feature type="compositionally biased region" description="Polar residues" evidence="1">
    <location>
        <begin position="395"/>
        <end position="406"/>
    </location>
</feature>
<dbReference type="GO" id="GO:0006281">
    <property type="term" value="P:DNA repair"/>
    <property type="evidence" value="ECO:0007669"/>
    <property type="project" value="TreeGrafter"/>
</dbReference>
<dbReference type="Gene3D" id="1.10.10.1210">
    <property type="entry name" value="MAGE homology domain, winged helix WH2 motif"/>
    <property type="match status" value="1"/>
</dbReference>
<dbReference type="EMBL" id="JABWAB010000011">
    <property type="protein sequence ID" value="KAF6044139.1"/>
    <property type="molecule type" value="Genomic_DNA"/>
</dbReference>
<reference evidence="3" key="1">
    <citation type="submission" date="2020-03" db="EMBL/GenBank/DDBJ databases">
        <title>FDA dAtabase for Regulatory Grade micrObial Sequences (FDA-ARGOS): Supporting development and validation of Infectious Disease Dx tests.</title>
        <authorList>
            <person name="Campos J."/>
            <person name="Goldberg B."/>
            <person name="Tallon L."/>
            <person name="Sadzewicz L."/>
            <person name="Vavikolanu K."/>
            <person name="Mehta A."/>
            <person name="Aluvathingal J."/>
            <person name="Nadendla S."/>
            <person name="Nandy P."/>
            <person name="Geyer C."/>
            <person name="Yan Y."/>
            <person name="Sichtig H."/>
        </authorList>
    </citation>
    <scope>NUCLEOTIDE SEQUENCE [LARGE SCALE GENOMIC DNA]</scope>
    <source>
        <strain evidence="3">FDAARGOS_652</strain>
    </source>
</reference>
<evidence type="ECO:0000259" key="2">
    <source>
        <dbReference type="SMART" id="SM01373"/>
    </source>
</evidence>
<organism evidence="3 4">
    <name type="scientific">Candida parapsilosis</name>
    <name type="common">Yeast</name>
    <dbReference type="NCBI Taxonomy" id="5480"/>
    <lineage>
        <taxon>Eukaryota</taxon>
        <taxon>Fungi</taxon>
        <taxon>Dikarya</taxon>
        <taxon>Ascomycota</taxon>
        <taxon>Saccharomycotina</taxon>
        <taxon>Pichiomycetes</taxon>
        <taxon>Debaryomycetaceae</taxon>
        <taxon>Candida/Lodderomyces clade</taxon>
        <taxon>Candida</taxon>
    </lineage>
</organism>
<evidence type="ECO:0000256" key="1">
    <source>
        <dbReference type="SAM" id="MobiDB-lite"/>
    </source>
</evidence>